<dbReference type="AlphaFoldDB" id="A0A6L7AFU4"/>
<name>A0A6L7AFU4_LEULA</name>
<accession>A0A6L7AFU4</accession>
<dbReference type="Proteomes" id="UP000478636">
    <property type="component" value="Unassembled WGS sequence"/>
</dbReference>
<protein>
    <submittedName>
        <fullName evidence="1">Molecular chaperone</fullName>
    </submittedName>
</protein>
<evidence type="ECO:0000313" key="2">
    <source>
        <dbReference type="Proteomes" id="UP000478636"/>
    </source>
</evidence>
<dbReference type="EMBL" id="WSZI01000013">
    <property type="protein sequence ID" value="MWN21291.1"/>
    <property type="molecule type" value="Genomic_DNA"/>
</dbReference>
<proteinExistence type="predicted"/>
<gene>
    <name evidence="1" type="ORF">GQS40_06345</name>
</gene>
<dbReference type="RefSeq" id="WP_010004445.1">
    <property type="nucleotide sequence ID" value="NZ_BJMJ01000009.1"/>
</dbReference>
<organism evidence="1 2">
    <name type="scientific">Leuconostoc lactis</name>
    <dbReference type="NCBI Taxonomy" id="1246"/>
    <lineage>
        <taxon>Bacteria</taxon>
        <taxon>Bacillati</taxon>
        <taxon>Bacillota</taxon>
        <taxon>Bacilli</taxon>
        <taxon>Lactobacillales</taxon>
        <taxon>Lactobacillaceae</taxon>
        <taxon>Leuconostoc</taxon>
    </lineage>
</organism>
<reference evidence="1 2" key="1">
    <citation type="submission" date="2019-12" db="EMBL/GenBank/DDBJ databases">
        <title>Complete genome sequence of Leuconostoc lactis strain AVN1 provides insights into metabolic potential.</title>
        <authorList>
            <person name="Besrour N."/>
            <person name="Najjari A."/>
            <person name="Fhoula I."/>
            <person name="Jaballah S."/>
            <person name="Klibi N."/>
            <person name="Ouzari H.I."/>
        </authorList>
    </citation>
    <scope>NUCLEOTIDE SEQUENCE [LARGE SCALE GENOMIC DNA]</scope>
    <source>
        <strain evidence="1 2">AVN1</strain>
    </source>
</reference>
<evidence type="ECO:0000313" key="1">
    <source>
        <dbReference type="EMBL" id="MWN21291.1"/>
    </source>
</evidence>
<comment type="caution">
    <text evidence="1">The sequence shown here is derived from an EMBL/GenBank/DDBJ whole genome shotgun (WGS) entry which is preliminary data.</text>
</comment>
<sequence length="172" mass="19114">MRKAFIALGVIVVVLLSALFIANQQPKYAGVSMPKSDYKQLQRSQREIKDFVQALDRFDYNKPKTMTAIENAGNVIIKDNSENLSSADAQALRDAFYGDQGIITIVHAAQKGHYNIDGSVASRFHDKFDTIITMSVNALNKSSAQRADIVKQMKTDLNIESAIYKIGARNDE</sequence>